<sequence>MATELNTFTFTPFHDLAQDLDSGLANTGNFINRPLAKVFRDIIKGYSFFEFAREQL</sequence>
<dbReference type="RefSeq" id="WP_012599773.1">
    <property type="nucleotide sequence ID" value="NC_011738.1"/>
</dbReference>
<evidence type="ECO:0000313" key="1">
    <source>
        <dbReference type="EMBL" id="ACK73874.1"/>
    </source>
</evidence>
<dbReference type="EMBL" id="CP001292">
    <property type="protein sequence ID" value="ACK73874.1"/>
    <property type="molecule type" value="Genomic_DNA"/>
</dbReference>
<dbReference type="Proteomes" id="UP000002384">
    <property type="component" value="Plasmid pP742401"/>
</dbReference>
<geneLocation type="plasmid" evidence="1 2">
    <name>pP742401</name>
</geneLocation>
<dbReference type="KEGG" id="cyc:PCC7424_5813"/>
<proteinExistence type="predicted"/>
<keyword evidence="1" id="KW-0614">Plasmid</keyword>
<dbReference type="HOGENOM" id="CLU_3006650_0_0_3"/>
<gene>
    <name evidence="1" type="ordered locus">PCC7424_5813</name>
</gene>
<dbReference type="AlphaFoldDB" id="B7KM52"/>
<accession>B7KM52</accession>
<keyword evidence="2" id="KW-1185">Reference proteome</keyword>
<organism evidence="1 2">
    <name type="scientific">Gloeothece citriformis (strain PCC 7424)</name>
    <name type="common">Cyanothece sp. (strain PCC 7424)</name>
    <dbReference type="NCBI Taxonomy" id="65393"/>
    <lineage>
        <taxon>Bacteria</taxon>
        <taxon>Bacillati</taxon>
        <taxon>Cyanobacteriota</taxon>
        <taxon>Cyanophyceae</taxon>
        <taxon>Oscillatoriophycideae</taxon>
        <taxon>Chroococcales</taxon>
        <taxon>Aphanothecaceae</taxon>
        <taxon>Gloeothece</taxon>
        <taxon>Gloeothece citriformis</taxon>
    </lineage>
</organism>
<reference evidence="2" key="1">
    <citation type="journal article" date="2011" name="MBio">
        <title>Novel metabolic attributes of the genus Cyanothece, comprising a group of unicellular nitrogen-fixing Cyanobacteria.</title>
        <authorList>
            <person name="Bandyopadhyay A."/>
            <person name="Elvitigala T."/>
            <person name="Welsh E."/>
            <person name="Stockel J."/>
            <person name="Liberton M."/>
            <person name="Min H."/>
            <person name="Sherman L.A."/>
            <person name="Pakrasi H.B."/>
        </authorList>
    </citation>
    <scope>NUCLEOTIDE SEQUENCE [LARGE SCALE GENOMIC DNA]</scope>
    <source>
        <strain evidence="2">PCC 7424</strain>
        <plasmid evidence="2">pP742401</plasmid>
    </source>
</reference>
<protein>
    <submittedName>
        <fullName evidence="1">Uncharacterized protein</fullName>
    </submittedName>
</protein>
<name>B7KM52_GLOC7</name>
<evidence type="ECO:0000313" key="2">
    <source>
        <dbReference type="Proteomes" id="UP000002384"/>
    </source>
</evidence>